<dbReference type="Proteomes" id="UP001500013">
    <property type="component" value="Unassembled WGS sequence"/>
</dbReference>
<evidence type="ECO:0000256" key="1">
    <source>
        <dbReference type="SAM" id="Phobius"/>
    </source>
</evidence>
<reference evidence="2 3" key="1">
    <citation type="journal article" date="2019" name="Int. J. Syst. Evol. Microbiol.">
        <title>The Global Catalogue of Microorganisms (GCM) 10K type strain sequencing project: providing services to taxonomists for standard genome sequencing and annotation.</title>
        <authorList>
            <consortium name="The Broad Institute Genomics Platform"/>
            <consortium name="The Broad Institute Genome Sequencing Center for Infectious Disease"/>
            <person name="Wu L."/>
            <person name="Ma J."/>
        </authorList>
    </citation>
    <scope>NUCLEOTIDE SEQUENCE [LARGE SCALE GENOMIC DNA]</scope>
    <source>
        <strain evidence="2 3">JCM 15628</strain>
    </source>
</reference>
<organism evidence="2 3">
    <name type="scientific">Terrabacter lapilli</name>
    <dbReference type="NCBI Taxonomy" id="436231"/>
    <lineage>
        <taxon>Bacteria</taxon>
        <taxon>Bacillati</taxon>
        <taxon>Actinomycetota</taxon>
        <taxon>Actinomycetes</taxon>
        <taxon>Micrococcales</taxon>
        <taxon>Intrasporangiaceae</taxon>
        <taxon>Terrabacter</taxon>
    </lineage>
</organism>
<name>A0ABN2RMU8_9MICO</name>
<keyword evidence="1" id="KW-0472">Membrane</keyword>
<accession>A0ABN2RMU8</accession>
<dbReference type="RefSeq" id="WP_344058979.1">
    <property type="nucleotide sequence ID" value="NZ_BAAAPU010000003.1"/>
</dbReference>
<gene>
    <name evidence="2" type="ORF">GCM10009817_09810</name>
</gene>
<protein>
    <recommendedName>
        <fullName evidence="4">MYXO-CTERM domain-containing protein</fullName>
    </recommendedName>
</protein>
<evidence type="ECO:0000313" key="2">
    <source>
        <dbReference type="EMBL" id="GAA1971771.1"/>
    </source>
</evidence>
<evidence type="ECO:0000313" key="3">
    <source>
        <dbReference type="Proteomes" id="UP001500013"/>
    </source>
</evidence>
<sequence>MARVLLWWTVLVASVAMLVIALGDRSGRCVDAPDPNATSCSNQGAGGLVLAGLAAFVLSVWMLRRAYRSRRR</sequence>
<keyword evidence="1" id="KW-0812">Transmembrane</keyword>
<feature type="transmembrane region" description="Helical" evidence="1">
    <location>
        <begin position="45"/>
        <end position="63"/>
    </location>
</feature>
<keyword evidence="1" id="KW-1133">Transmembrane helix</keyword>
<comment type="caution">
    <text evidence="2">The sequence shown here is derived from an EMBL/GenBank/DDBJ whole genome shotgun (WGS) entry which is preliminary data.</text>
</comment>
<keyword evidence="3" id="KW-1185">Reference proteome</keyword>
<evidence type="ECO:0008006" key="4">
    <source>
        <dbReference type="Google" id="ProtNLM"/>
    </source>
</evidence>
<proteinExistence type="predicted"/>
<dbReference type="EMBL" id="BAAAPU010000003">
    <property type="protein sequence ID" value="GAA1971771.1"/>
    <property type="molecule type" value="Genomic_DNA"/>
</dbReference>